<dbReference type="EMBL" id="CM037157">
    <property type="protein sequence ID" value="KAH7849456.1"/>
    <property type="molecule type" value="Genomic_DNA"/>
</dbReference>
<sequence length="278" mass="33237">MEVDYEAWLPPFMKKTIRMVEDPQTDEIISWSSSEKSFIIWDHQRFSCTLLPKYFQHNNFSSFHQELNNYGFKKINPDKWEFKNLWFQKGKKHLLKNIRSRNQDGEKLQQKSMRPWLDHQQIGTRTELENLRPKENTLDTMDAIDQNIKRRNQNRQKLQPKRATRPCLDHRQFSIRTKQEDPCLKEKSQSEDTMDAIDKSKNERDQNQEELATHLSKVRTLFSASLGSENFIWWDKLLEDGLSICKNDAQVEEFAERHYKMVLELENWIAKSQDGTGK</sequence>
<keyword evidence="2" id="KW-1185">Reference proteome</keyword>
<comment type="caution">
    <text evidence="1">The sequence shown here is derived from an EMBL/GenBank/DDBJ whole genome shotgun (WGS) entry which is preliminary data.</text>
</comment>
<evidence type="ECO:0000313" key="1">
    <source>
        <dbReference type="EMBL" id="KAH7849456.1"/>
    </source>
</evidence>
<accession>A0ACB7Y7F2</accession>
<reference evidence="1 2" key="1">
    <citation type="journal article" date="2021" name="Hortic Res">
        <title>High-quality reference genome and annotation aids understanding of berry development for evergreen blueberry (Vaccinium darrowii).</title>
        <authorList>
            <person name="Yu J."/>
            <person name="Hulse-Kemp A.M."/>
            <person name="Babiker E."/>
            <person name="Staton M."/>
        </authorList>
    </citation>
    <scope>NUCLEOTIDE SEQUENCE [LARGE SCALE GENOMIC DNA]</scope>
    <source>
        <strain evidence="2">cv. NJ 8807/NJ 8810</strain>
        <tissue evidence="1">Young leaf</tissue>
    </source>
</reference>
<evidence type="ECO:0000313" key="2">
    <source>
        <dbReference type="Proteomes" id="UP000828048"/>
    </source>
</evidence>
<gene>
    <name evidence="1" type="ORF">Vadar_018197</name>
</gene>
<dbReference type="Proteomes" id="UP000828048">
    <property type="component" value="Chromosome 7"/>
</dbReference>
<proteinExistence type="predicted"/>
<name>A0ACB7Y7F2_9ERIC</name>
<organism evidence="1 2">
    <name type="scientific">Vaccinium darrowii</name>
    <dbReference type="NCBI Taxonomy" id="229202"/>
    <lineage>
        <taxon>Eukaryota</taxon>
        <taxon>Viridiplantae</taxon>
        <taxon>Streptophyta</taxon>
        <taxon>Embryophyta</taxon>
        <taxon>Tracheophyta</taxon>
        <taxon>Spermatophyta</taxon>
        <taxon>Magnoliopsida</taxon>
        <taxon>eudicotyledons</taxon>
        <taxon>Gunneridae</taxon>
        <taxon>Pentapetalae</taxon>
        <taxon>asterids</taxon>
        <taxon>Ericales</taxon>
        <taxon>Ericaceae</taxon>
        <taxon>Vaccinioideae</taxon>
        <taxon>Vaccinieae</taxon>
        <taxon>Vaccinium</taxon>
    </lineage>
</organism>
<protein>
    <submittedName>
        <fullName evidence="1">Uncharacterized protein</fullName>
    </submittedName>
</protein>